<sequence length="187" mass="20621">MKNIFVACVLLFALTSQPLLGAAEAAPEPVIDTSGKKLQSDLSYYIVPAVRSFTRCGRYECLNAEGLSLASIGESCPLDVVLVQRSHGLPLTFAPVDPKKGVVRVSTDLNIMFSTDRTSCAEYSPVWKLDHFDATRLGKPFATSSRLRNVMVLIKHMCKDVGVFVDENGYRRLALSDVPYKVKFQMA</sequence>
<comment type="caution">
    <text evidence="2">The sequence shown here is derived from an EMBL/GenBank/DDBJ whole genome shotgun (WGS) entry which is preliminary data.</text>
</comment>
<feature type="non-terminal residue" evidence="2">
    <location>
        <position position="1"/>
    </location>
</feature>
<proteinExistence type="predicted"/>
<dbReference type="Pfam" id="PF00197">
    <property type="entry name" value="Kunitz_legume"/>
    <property type="match status" value="1"/>
</dbReference>
<dbReference type="PANTHER" id="PTHR33107:SF77">
    <property type="entry name" value="KUNITZ TYPE TRYPSIN INHIBITOR _ MIRACULIN"/>
    <property type="match status" value="1"/>
</dbReference>
<dbReference type="PANTHER" id="PTHR33107">
    <property type="entry name" value="KUNITZ TRYPSIN INHIBITOR 2"/>
    <property type="match status" value="1"/>
</dbReference>
<keyword evidence="3" id="KW-1185">Reference proteome</keyword>
<dbReference type="Proteomes" id="UP000257109">
    <property type="component" value="Unassembled WGS sequence"/>
</dbReference>
<dbReference type="STRING" id="157652.A0A371GZS3"/>
<reference evidence="2" key="1">
    <citation type="submission" date="2018-05" db="EMBL/GenBank/DDBJ databases">
        <title>Draft genome of Mucuna pruriens seed.</title>
        <authorList>
            <person name="Nnadi N.E."/>
            <person name="Vos R."/>
            <person name="Hasami M.H."/>
            <person name="Devisetty U.K."/>
            <person name="Aguiy J.C."/>
        </authorList>
    </citation>
    <scope>NUCLEOTIDE SEQUENCE [LARGE SCALE GENOMIC DNA]</scope>
    <source>
        <strain evidence="2">JCA_2017</strain>
    </source>
</reference>
<name>A0A371GZS3_MUCPR</name>
<dbReference type="OrthoDB" id="1872570at2759"/>
<gene>
    <name evidence="2" type="ORF">CR513_21332</name>
</gene>
<dbReference type="InterPro" id="IPR002160">
    <property type="entry name" value="Prot_inh_Kunz-lg"/>
</dbReference>
<accession>A0A371GZS3</accession>
<organism evidence="2 3">
    <name type="scientific">Mucuna pruriens</name>
    <name type="common">Velvet bean</name>
    <name type="synonym">Dolichos pruriens</name>
    <dbReference type="NCBI Taxonomy" id="157652"/>
    <lineage>
        <taxon>Eukaryota</taxon>
        <taxon>Viridiplantae</taxon>
        <taxon>Streptophyta</taxon>
        <taxon>Embryophyta</taxon>
        <taxon>Tracheophyta</taxon>
        <taxon>Spermatophyta</taxon>
        <taxon>Magnoliopsida</taxon>
        <taxon>eudicotyledons</taxon>
        <taxon>Gunneridae</taxon>
        <taxon>Pentapetalae</taxon>
        <taxon>rosids</taxon>
        <taxon>fabids</taxon>
        <taxon>Fabales</taxon>
        <taxon>Fabaceae</taxon>
        <taxon>Papilionoideae</taxon>
        <taxon>50 kb inversion clade</taxon>
        <taxon>NPAAA clade</taxon>
        <taxon>indigoferoid/millettioid clade</taxon>
        <taxon>Phaseoleae</taxon>
        <taxon>Mucuna</taxon>
    </lineage>
</organism>
<feature type="chain" id="PRO_5016655957" evidence="1">
    <location>
        <begin position="26"/>
        <end position="187"/>
    </location>
</feature>
<dbReference type="InterPro" id="IPR011065">
    <property type="entry name" value="Kunitz_inhibitor_STI-like_sf"/>
</dbReference>
<evidence type="ECO:0000313" key="3">
    <source>
        <dbReference type="Proteomes" id="UP000257109"/>
    </source>
</evidence>
<dbReference type="EMBL" id="QJKJ01003981">
    <property type="protein sequence ID" value="RDX96057.1"/>
    <property type="molecule type" value="Genomic_DNA"/>
</dbReference>
<feature type="signal peptide" evidence="1">
    <location>
        <begin position="1"/>
        <end position="25"/>
    </location>
</feature>
<dbReference type="PRINTS" id="PR00291">
    <property type="entry name" value="KUNITZINHBTR"/>
</dbReference>
<evidence type="ECO:0000256" key="1">
    <source>
        <dbReference type="SAM" id="SignalP"/>
    </source>
</evidence>
<evidence type="ECO:0000313" key="2">
    <source>
        <dbReference type="EMBL" id="RDX96057.1"/>
    </source>
</evidence>
<dbReference type="Gene3D" id="2.80.10.50">
    <property type="match status" value="2"/>
</dbReference>
<dbReference type="GO" id="GO:0004866">
    <property type="term" value="F:endopeptidase inhibitor activity"/>
    <property type="evidence" value="ECO:0007669"/>
    <property type="project" value="InterPro"/>
</dbReference>
<protein>
    <submittedName>
        <fullName evidence="2">Uncharacterized protein</fullName>
    </submittedName>
</protein>
<dbReference type="SMART" id="SM00452">
    <property type="entry name" value="STI"/>
    <property type="match status" value="1"/>
</dbReference>
<dbReference type="AlphaFoldDB" id="A0A371GZS3"/>
<keyword evidence="1" id="KW-0732">Signal</keyword>
<dbReference type="SUPFAM" id="SSF50386">
    <property type="entry name" value="STI-like"/>
    <property type="match status" value="1"/>
</dbReference>